<dbReference type="KEGG" id="buo:BRPE64_BCDS05090"/>
<evidence type="ECO:0000256" key="1">
    <source>
        <dbReference type="SAM" id="MobiDB-lite"/>
    </source>
</evidence>
<feature type="domain" description="DAGKc" evidence="2">
    <location>
        <begin position="32"/>
        <end position="165"/>
    </location>
</feature>
<dbReference type="InterPro" id="IPR050187">
    <property type="entry name" value="Lipid_Phosphate_FormReg"/>
</dbReference>
<reference evidence="3 4" key="2">
    <citation type="journal article" date="2018" name="Int. J. Syst. Evol. Microbiol.">
        <title>Burkholderia insecticola sp. nov., a gut symbiotic bacterium of the bean bug Riptortus pedestris.</title>
        <authorList>
            <person name="Takeshita K."/>
            <person name="Tamaki H."/>
            <person name="Ohbayashi T."/>
            <person name="Meng X.-Y."/>
            <person name="Sone T."/>
            <person name="Mitani Y."/>
            <person name="Peeters C."/>
            <person name="Kikuchi Y."/>
            <person name="Vandamme P."/>
        </authorList>
    </citation>
    <scope>NUCLEOTIDE SEQUENCE [LARGE SCALE GENOMIC DNA]</scope>
    <source>
        <strain evidence="3">RPE64</strain>
    </source>
</reference>
<protein>
    <recommendedName>
        <fullName evidence="2">DAGKc domain-containing protein</fullName>
    </recommendedName>
</protein>
<accession>R4WVU9</accession>
<feature type="region of interest" description="Disordered" evidence="1">
    <location>
        <begin position="1"/>
        <end position="23"/>
    </location>
</feature>
<dbReference type="Pfam" id="PF00781">
    <property type="entry name" value="DAGK_cat"/>
    <property type="match status" value="1"/>
</dbReference>
<name>R4WVU9_9BURK</name>
<dbReference type="HOGENOM" id="CLU_045532_5_0_4"/>
<proteinExistence type="predicted"/>
<dbReference type="SUPFAM" id="SSF111331">
    <property type="entry name" value="NAD kinase/diacylglycerol kinase-like"/>
    <property type="match status" value="1"/>
</dbReference>
<evidence type="ECO:0000313" key="3">
    <source>
        <dbReference type="EMBL" id="BAN25170.1"/>
    </source>
</evidence>
<dbReference type="Gene3D" id="3.40.50.10330">
    <property type="entry name" value="Probable inorganic polyphosphate/atp-NAD kinase, domain 1"/>
    <property type="match status" value="1"/>
</dbReference>
<dbReference type="AlphaFoldDB" id="R4WVU9"/>
<dbReference type="InterPro" id="IPR016064">
    <property type="entry name" value="NAD/diacylglycerol_kinase_sf"/>
</dbReference>
<dbReference type="InterPro" id="IPR017438">
    <property type="entry name" value="ATP-NAD_kinase_N"/>
</dbReference>
<dbReference type="Proteomes" id="UP000013966">
    <property type="component" value="Chromosome 2"/>
</dbReference>
<reference evidence="3 4" key="1">
    <citation type="journal article" date="2013" name="Genome Announc.">
        <title>Complete Genome Sequence of Burkholderia sp. Strain RPE64, Bacterial Symbiont of the Bean Bug Riptortus pedestris.</title>
        <authorList>
            <person name="Shibata T.F."/>
            <person name="Maeda T."/>
            <person name="Nikoh N."/>
            <person name="Yamaguchi K."/>
            <person name="Oshima K."/>
            <person name="Hattori M."/>
            <person name="Nishiyama T."/>
            <person name="Hasebe M."/>
            <person name="Fukatsu T."/>
            <person name="Kikuchi Y."/>
            <person name="Shigenobu S."/>
        </authorList>
    </citation>
    <scope>NUCLEOTIDE SEQUENCE [LARGE SCALE GENOMIC DNA]</scope>
</reference>
<organism evidence="3 4">
    <name type="scientific">Caballeronia insecticola</name>
    <dbReference type="NCBI Taxonomy" id="758793"/>
    <lineage>
        <taxon>Bacteria</taxon>
        <taxon>Pseudomonadati</taxon>
        <taxon>Pseudomonadota</taxon>
        <taxon>Betaproteobacteria</taxon>
        <taxon>Burkholderiales</taxon>
        <taxon>Burkholderiaceae</taxon>
        <taxon>Caballeronia</taxon>
    </lineage>
</organism>
<dbReference type="InterPro" id="IPR001206">
    <property type="entry name" value="Diacylglycerol_kinase_cat_dom"/>
</dbReference>
<dbReference type="PATRIC" id="fig|758793.3.peg.3415"/>
<dbReference type="EMBL" id="AP013059">
    <property type="protein sequence ID" value="BAN25170.1"/>
    <property type="molecule type" value="Genomic_DNA"/>
</dbReference>
<dbReference type="PANTHER" id="PTHR12358">
    <property type="entry name" value="SPHINGOSINE KINASE"/>
    <property type="match status" value="1"/>
</dbReference>
<feature type="compositionally biased region" description="Polar residues" evidence="1">
    <location>
        <begin position="1"/>
        <end position="12"/>
    </location>
</feature>
<dbReference type="PROSITE" id="PS50146">
    <property type="entry name" value="DAGK"/>
    <property type="match status" value="1"/>
</dbReference>
<dbReference type="STRING" id="758793.BRPE64_BCDS05090"/>
<dbReference type="SMART" id="SM00046">
    <property type="entry name" value="DAGKc"/>
    <property type="match status" value="1"/>
</dbReference>
<dbReference type="PANTHER" id="PTHR12358:SF54">
    <property type="entry name" value="SPHINGOSINE KINASE RELATED PROTEIN"/>
    <property type="match status" value="1"/>
</dbReference>
<evidence type="ECO:0000313" key="4">
    <source>
        <dbReference type="Proteomes" id="UP000013966"/>
    </source>
</evidence>
<keyword evidence="4" id="KW-1185">Reference proteome</keyword>
<gene>
    <name evidence="3" type="ORF">BRPE64_BCDS05090</name>
</gene>
<sequence>MSSVHGKSQRNGEGSLPMTPISATDAAGQPLAADAPFFIVMNAGSGRQQADATRAVLERELGAAGRHFEMRVVDDPRQLESVAREAASAAAAQDGVLVGAGGDGTLCTVAHAALDAGCPFAVLPRGTFNYFSRDHGIPADLDESTRLLLDARAYPVQVGFVNERMFIVNASLGLYPRLLEDRETYKRQFGRSRLVALWSALSTMLKPHRHLRLHLEHEGSTTEVSSSTLFVGNNRLQMEQIGMPEEARALEQGLLAAIAPRPVGRLMHLWLSLHGAAGRLSDSDHVVSFTFERIVVTHPSKKRRLVKIATDGEITRLRMPLEFRVSDKPLLLLKPEPAVAQANRS</sequence>
<evidence type="ECO:0000259" key="2">
    <source>
        <dbReference type="PROSITE" id="PS50146"/>
    </source>
</evidence>
<dbReference type="GO" id="GO:0016301">
    <property type="term" value="F:kinase activity"/>
    <property type="evidence" value="ECO:0007669"/>
    <property type="project" value="InterPro"/>
</dbReference>
<dbReference type="Gene3D" id="2.60.200.40">
    <property type="match status" value="1"/>
</dbReference>